<dbReference type="GO" id="GO:0000271">
    <property type="term" value="P:polysaccharide biosynthetic process"/>
    <property type="evidence" value="ECO:0007669"/>
    <property type="project" value="TreeGrafter"/>
</dbReference>
<keyword evidence="10" id="KW-1185">Reference proteome</keyword>
<evidence type="ECO:0000256" key="5">
    <source>
        <dbReference type="ARBA" id="ARBA00029758"/>
    </source>
</evidence>
<dbReference type="RefSeq" id="WP_161863556.1">
    <property type="nucleotide sequence ID" value="NZ_CP046620.1"/>
</dbReference>
<evidence type="ECO:0000256" key="6">
    <source>
        <dbReference type="ARBA" id="ARBA00031424"/>
    </source>
</evidence>
<evidence type="ECO:0000256" key="8">
    <source>
        <dbReference type="PIRSR" id="PIRSR600888-3"/>
    </source>
</evidence>
<evidence type="ECO:0000256" key="2">
    <source>
        <dbReference type="ARBA" id="ARBA00001997"/>
    </source>
</evidence>
<feature type="site" description="Participates in a stacking interaction with the thymidine ring of dTDP-4-oxo-6-deoxyglucose" evidence="8">
    <location>
        <position position="134"/>
    </location>
</feature>
<proteinExistence type="predicted"/>
<evidence type="ECO:0000256" key="4">
    <source>
        <dbReference type="ARBA" id="ARBA00019595"/>
    </source>
</evidence>
<reference evidence="9 10" key="1">
    <citation type="submission" date="2019-12" db="EMBL/GenBank/DDBJ databases">
        <title>Complete genome sequence of Algicella marina strain 9Alg 56(T) isolated from the red alga Tichocarpus crinitus.</title>
        <authorList>
            <person name="Kim S.-G."/>
            <person name="Nedashkovskaya O.I."/>
        </authorList>
    </citation>
    <scope>NUCLEOTIDE SEQUENCE [LARGE SCALE GENOMIC DNA]</scope>
    <source>
        <strain evidence="9 10">9Alg 56</strain>
    </source>
</reference>
<comment type="catalytic activity">
    <reaction evidence="1">
        <text>dTDP-4-dehydro-6-deoxy-alpha-D-glucose = dTDP-4-dehydro-beta-L-rhamnose</text>
        <dbReference type="Rhea" id="RHEA:16969"/>
        <dbReference type="ChEBI" id="CHEBI:57649"/>
        <dbReference type="ChEBI" id="CHEBI:62830"/>
        <dbReference type="EC" id="5.1.3.13"/>
    </reaction>
</comment>
<dbReference type="GO" id="GO:0019305">
    <property type="term" value="P:dTDP-rhamnose biosynthetic process"/>
    <property type="evidence" value="ECO:0007669"/>
    <property type="project" value="TreeGrafter"/>
</dbReference>
<dbReference type="PANTHER" id="PTHR21047:SF2">
    <property type="entry name" value="THYMIDINE DIPHOSPHO-4-KETO-RHAMNOSE 3,5-EPIMERASE"/>
    <property type="match status" value="1"/>
</dbReference>
<dbReference type="EC" id="5.1.3.13" evidence="3"/>
<evidence type="ECO:0000313" key="10">
    <source>
        <dbReference type="Proteomes" id="UP000464495"/>
    </source>
</evidence>
<protein>
    <recommendedName>
        <fullName evidence="4">dTDP-4-dehydrorhamnose 3,5-epimerase</fullName>
        <ecNumber evidence="3">5.1.3.13</ecNumber>
    </recommendedName>
    <alternativeName>
        <fullName evidence="6">Thymidine diphospho-4-keto-rhamnose 3,5-epimerase</fullName>
    </alternativeName>
    <alternativeName>
        <fullName evidence="5">dTDP-4-keto-6-deoxyglucose 3,5-epimerase</fullName>
    </alternativeName>
    <alternativeName>
        <fullName evidence="7">dTDP-6-deoxy-D-xylo-4-hexulose 3,5-epimerase</fullName>
    </alternativeName>
</protein>
<evidence type="ECO:0000256" key="3">
    <source>
        <dbReference type="ARBA" id="ARBA00012098"/>
    </source>
</evidence>
<dbReference type="EMBL" id="CP046620">
    <property type="protein sequence ID" value="QHQ37014.1"/>
    <property type="molecule type" value="Genomic_DNA"/>
</dbReference>
<dbReference type="Gene3D" id="2.60.120.10">
    <property type="entry name" value="Jelly Rolls"/>
    <property type="match status" value="1"/>
</dbReference>
<dbReference type="PANTHER" id="PTHR21047">
    <property type="entry name" value="DTDP-6-DEOXY-D-GLUCOSE-3,5 EPIMERASE"/>
    <property type="match status" value="1"/>
</dbReference>
<name>A0A6P1T257_9RHOB</name>
<dbReference type="CDD" id="cd00438">
    <property type="entry name" value="cupin_RmlC"/>
    <property type="match status" value="1"/>
</dbReference>
<dbReference type="AlphaFoldDB" id="A0A6P1T257"/>
<dbReference type="GO" id="GO:0005829">
    <property type="term" value="C:cytosol"/>
    <property type="evidence" value="ECO:0007669"/>
    <property type="project" value="TreeGrafter"/>
</dbReference>
<accession>A0A6P1T257</accession>
<sequence>MKITKTTIEGCLRVENTILEDDRGFFVETYRQSELSAALGRPYRFAQGNHSRSQPGVLRGFHTEPWDKLFYVASGTALCVVADTRPESPTFGRHERFLLGDEGTRDRVFIAEGLSNGFYTFSEVHYINDVSGEFTPEGRGGVIWNDPTLAIDWPVADPLLSEKDAGLPTLAQLHPDHSLVTAL</sequence>
<dbReference type="InterPro" id="IPR014710">
    <property type="entry name" value="RmlC-like_jellyroll"/>
</dbReference>
<comment type="function">
    <text evidence="2">Catalyzes the epimerization of the C3' and C5'positions of dTDP-6-deoxy-D-xylo-4-hexulose, forming dTDP-6-deoxy-L-lyxo-4-hexulose.</text>
</comment>
<dbReference type="Pfam" id="PF00908">
    <property type="entry name" value="dTDP_sugar_isom"/>
    <property type="match status" value="1"/>
</dbReference>
<gene>
    <name evidence="9" type="ORF">GO499_18410</name>
</gene>
<evidence type="ECO:0000256" key="1">
    <source>
        <dbReference type="ARBA" id="ARBA00001298"/>
    </source>
</evidence>
<dbReference type="Proteomes" id="UP000464495">
    <property type="component" value="Chromosome"/>
</dbReference>
<dbReference type="GO" id="GO:0008830">
    <property type="term" value="F:dTDP-4-dehydrorhamnose 3,5-epimerase activity"/>
    <property type="evidence" value="ECO:0007669"/>
    <property type="project" value="UniProtKB-EC"/>
</dbReference>
<organism evidence="9 10">
    <name type="scientific">Algicella marina</name>
    <dbReference type="NCBI Taxonomy" id="2683284"/>
    <lineage>
        <taxon>Bacteria</taxon>
        <taxon>Pseudomonadati</taxon>
        <taxon>Pseudomonadota</taxon>
        <taxon>Alphaproteobacteria</taxon>
        <taxon>Rhodobacterales</taxon>
        <taxon>Paracoccaceae</taxon>
        <taxon>Algicella</taxon>
    </lineage>
</organism>
<dbReference type="InterPro" id="IPR011051">
    <property type="entry name" value="RmlC_Cupin_sf"/>
</dbReference>
<evidence type="ECO:0000313" key="9">
    <source>
        <dbReference type="EMBL" id="QHQ37014.1"/>
    </source>
</evidence>
<dbReference type="SUPFAM" id="SSF51182">
    <property type="entry name" value="RmlC-like cupins"/>
    <property type="match status" value="1"/>
</dbReference>
<dbReference type="InterPro" id="IPR000888">
    <property type="entry name" value="RmlC-like"/>
</dbReference>
<dbReference type="KEGG" id="amaq:GO499_18410"/>
<evidence type="ECO:0000256" key="7">
    <source>
        <dbReference type="ARBA" id="ARBA00033311"/>
    </source>
</evidence>